<proteinExistence type="predicted"/>
<reference evidence="1 2" key="1">
    <citation type="submission" date="2020-04" db="EMBL/GenBank/DDBJ databases">
        <authorList>
            <person name="De Canck E."/>
        </authorList>
    </citation>
    <scope>NUCLEOTIDE SEQUENCE [LARGE SCALE GENOMIC DNA]</scope>
    <source>
        <strain evidence="1 2">LMG 29739</strain>
    </source>
</reference>
<dbReference type="EMBL" id="CADIKF010000003">
    <property type="protein sequence ID" value="CAB3748834.1"/>
    <property type="molecule type" value="Genomic_DNA"/>
</dbReference>
<organism evidence="1 2">
    <name type="scientific">Paraburkholderia solisilvae</name>
    <dbReference type="NCBI Taxonomy" id="624376"/>
    <lineage>
        <taxon>Bacteria</taxon>
        <taxon>Pseudomonadati</taxon>
        <taxon>Pseudomonadota</taxon>
        <taxon>Betaproteobacteria</taxon>
        <taxon>Burkholderiales</taxon>
        <taxon>Burkholderiaceae</taxon>
        <taxon>Paraburkholderia</taxon>
    </lineage>
</organism>
<gene>
    <name evidence="1" type="ORF">LMG29739_00604</name>
</gene>
<dbReference type="RefSeq" id="WP_175109283.1">
    <property type="nucleotide sequence ID" value="NZ_CADIKF010000003.1"/>
</dbReference>
<protein>
    <submittedName>
        <fullName evidence="1">Uncharacterized protein</fullName>
    </submittedName>
</protein>
<keyword evidence="2" id="KW-1185">Reference proteome</keyword>
<evidence type="ECO:0000313" key="2">
    <source>
        <dbReference type="Proteomes" id="UP000494329"/>
    </source>
</evidence>
<sequence length="100" mass="11489">MNVVEILAQAESAADDHFKYARFVSGAEALQSDARNFTNERMQSEYQACWFELEIVNALALDEWESDGKPDVWLDPWNERYKQDAKELVGKLCSLLSRSV</sequence>
<dbReference type="AlphaFoldDB" id="A0A6J5D643"/>
<dbReference type="Proteomes" id="UP000494329">
    <property type="component" value="Unassembled WGS sequence"/>
</dbReference>
<evidence type="ECO:0000313" key="1">
    <source>
        <dbReference type="EMBL" id="CAB3748834.1"/>
    </source>
</evidence>
<accession>A0A6J5D643</accession>
<name>A0A6J5D643_9BURK</name>